<accession>A0AAV9AAC9</accession>
<keyword evidence="2" id="KW-0812">Transmembrane</keyword>
<dbReference type="PANTHER" id="PTHR47747">
    <property type="entry name" value="RIBONUCLEASE P PROTEIN SUBUNIT P38-LIKE PROTEIN"/>
    <property type="match status" value="1"/>
</dbReference>
<feature type="transmembrane region" description="Helical" evidence="2">
    <location>
        <begin position="106"/>
        <end position="136"/>
    </location>
</feature>
<feature type="compositionally biased region" description="Basic residues" evidence="1">
    <location>
        <begin position="14"/>
        <end position="23"/>
    </location>
</feature>
<dbReference type="PANTHER" id="PTHR47747:SF3">
    <property type="entry name" value="OS03G0853600 PROTEIN"/>
    <property type="match status" value="1"/>
</dbReference>
<evidence type="ECO:0000313" key="3">
    <source>
        <dbReference type="EMBL" id="KAK1261164.1"/>
    </source>
</evidence>
<dbReference type="EMBL" id="JAUJYN010000011">
    <property type="protein sequence ID" value="KAK1261164.1"/>
    <property type="molecule type" value="Genomic_DNA"/>
</dbReference>
<keyword evidence="2" id="KW-1133">Transmembrane helix</keyword>
<feature type="region of interest" description="Disordered" evidence="1">
    <location>
        <begin position="1"/>
        <end position="41"/>
    </location>
</feature>
<organism evidence="3 4">
    <name type="scientific">Acorus gramineus</name>
    <name type="common">Dwarf sweet flag</name>
    <dbReference type="NCBI Taxonomy" id="55184"/>
    <lineage>
        <taxon>Eukaryota</taxon>
        <taxon>Viridiplantae</taxon>
        <taxon>Streptophyta</taxon>
        <taxon>Embryophyta</taxon>
        <taxon>Tracheophyta</taxon>
        <taxon>Spermatophyta</taxon>
        <taxon>Magnoliopsida</taxon>
        <taxon>Liliopsida</taxon>
        <taxon>Acoraceae</taxon>
        <taxon>Acorus</taxon>
    </lineage>
</organism>
<name>A0AAV9AAC9_ACOGR</name>
<gene>
    <name evidence="3" type="ORF">QJS04_geneDACA013360</name>
</gene>
<feature type="compositionally biased region" description="Basic and acidic residues" evidence="1">
    <location>
        <begin position="24"/>
        <end position="41"/>
    </location>
</feature>
<evidence type="ECO:0000256" key="2">
    <source>
        <dbReference type="SAM" id="Phobius"/>
    </source>
</evidence>
<evidence type="ECO:0000313" key="4">
    <source>
        <dbReference type="Proteomes" id="UP001179952"/>
    </source>
</evidence>
<keyword evidence="2" id="KW-0472">Membrane</keyword>
<reference evidence="3" key="1">
    <citation type="journal article" date="2023" name="Nat. Commun.">
        <title>Diploid and tetraploid genomes of Acorus and the evolution of monocots.</title>
        <authorList>
            <person name="Ma L."/>
            <person name="Liu K.W."/>
            <person name="Li Z."/>
            <person name="Hsiao Y.Y."/>
            <person name="Qi Y."/>
            <person name="Fu T."/>
            <person name="Tang G.D."/>
            <person name="Zhang D."/>
            <person name="Sun W.H."/>
            <person name="Liu D.K."/>
            <person name="Li Y."/>
            <person name="Chen G.Z."/>
            <person name="Liu X.D."/>
            <person name="Liao X.Y."/>
            <person name="Jiang Y.T."/>
            <person name="Yu X."/>
            <person name="Hao Y."/>
            <person name="Huang J."/>
            <person name="Zhao X.W."/>
            <person name="Ke S."/>
            <person name="Chen Y.Y."/>
            <person name="Wu W.L."/>
            <person name="Hsu J.L."/>
            <person name="Lin Y.F."/>
            <person name="Huang M.D."/>
            <person name="Li C.Y."/>
            <person name="Huang L."/>
            <person name="Wang Z.W."/>
            <person name="Zhao X."/>
            <person name="Zhong W.Y."/>
            <person name="Peng D.H."/>
            <person name="Ahmad S."/>
            <person name="Lan S."/>
            <person name="Zhang J.S."/>
            <person name="Tsai W.C."/>
            <person name="Van de Peer Y."/>
            <person name="Liu Z.J."/>
        </authorList>
    </citation>
    <scope>NUCLEOTIDE SEQUENCE</scope>
    <source>
        <strain evidence="3">SCP</strain>
    </source>
</reference>
<comment type="caution">
    <text evidence="3">The sequence shown here is derived from an EMBL/GenBank/DDBJ whole genome shotgun (WGS) entry which is preliminary data.</text>
</comment>
<sequence>MSLDDPSDSDSVRHVRAGTKFKRTRIDDTRSKSTPTKRRESTWKVDGESTGVFSKLKLLEHELLNLEKVMKDELSKVPLLMRKQAKRHQALAGKMNDLCKRMVKPFFVLFLSKPFFVFLILIVSILCLFVVGLSLFNLDNSFV</sequence>
<reference evidence="3" key="2">
    <citation type="submission" date="2023-06" db="EMBL/GenBank/DDBJ databases">
        <authorList>
            <person name="Ma L."/>
            <person name="Liu K.-W."/>
            <person name="Li Z."/>
            <person name="Hsiao Y.-Y."/>
            <person name="Qi Y."/>
            <person name="Fu T."/>
            <person name="Tang G."/>
            <person name="Zhang D."/>
            <person name="Sun W.-H."/>
            <person name="Liu D.-K."/>
            <person name="Li Y."/>
            <person name="Chen G.-Z."/>
            <person name="Liu X.-D."/>
            <person name="Liao X.-Y."/>
            <person name="Jiang Y.-T."/>
            <person name="Yu X."/>
            <person name="Hao Y."/>
            <person name="Huang J."/>
            <person name="Zhao X.-W."/>
            <person name="Ke S."/>
            <person name="Chen Y.-Y."/>
            <person name="Wu W.-L."/>
            <person name="Hsu J.-L."/>
            <person name="Lin Y.-F."/>
            <person name="Huang M.-D."/>
            <person name="Li C.-Y."/>
            <person name="Huang L."/>
            <person name="Wang Z.-W."/>
            <person name="Zhao X."/>
            <person name="Zhong W.-Y."/>
            <person name="Peng D.-H."/>
            <person name="Ahmad S."/>
            <person name="Lan S."/>
            <person name="Zhang J.-S."/>
            <person name="Tsai W.-C."/>
            <person name="Van De Peer Y."/>
            <person name="Liu Z.-J."/>
        </authorList>
    </citation>
    <scope>NUCLEOTIDE SEQUENCE</scope>
    <source>
        <strain evidence="3">SCP</strain>
        <tissue evidence="3">Leaves</tissue>
    </source>
</reference>
<protein>
    <submittedName>
        <fullName evidence="3">Uncharacterized protein</fullName>
    </submittedName>
</protein>
<evidence type="ECO:0000256" key="1">
    <source>
        <dbReference type="SAM" id="MobiDB-lite"/>
    </source>
</evidence>
<dbReference type="Proteomes" id="UP001179952">
    <property type="component" value="Unassembled WGS sequence"/>
</dbReference>
<keyword evidence="4" id="KW-1185">Reference proteome</keyword>
<proteinExistence type="predicted"/>
<dbReference type="AlphaFoldDB" id="A0AAV9AAC9"/>